<dbReference type="HOGENOM" id="CLU_032640_1_0_0"/>
<dbReference type="KEGG" id="dpd:Deipe_1956"/>
<proteinExistence type="predicted"/>
<protein>
    <submittedName>
        <fullName evidence="3">Uncharacterized protein</fullName>
    </submittedName>
</protein>
<dbReference type="Pfam" id="PF15608">
    <property type="entry name" value="PELOTA_1"/>
    <property type="match status" value="1"/>
</dbReference>
<reference evidence="4" key="1">
    <citation type="submission" date="2012-03" db="EMBL/GenBank/DDBJ databases">
        <title>Complete sequence of chromosome of Deinococcus peraridilitoris DSM 19664.</title>
        <authorList>
            <person name="Lucas S."/>
            <person name="Copeland A."/>
            <person name="Lapidus A."/>
            <person name="Glavina del Rio T."/>
            <person name="Dalin E."/>
            <person name="Tice H."/>
            <person name="Bruce D."/>
            <person name="Goodwin L."/>
            <person name="Pitluck S."/>
            <person name="Peters L."/>
            <person name="Mikhailova N."/>
            <person name="Lu M."/>
            <person name="Kyrpides N."/>
            <person name="Mavromatis K."/>
            <person name="Ivanova N."/>
            <person name="Brettin T."/>
            <person name="Detter J.C."/>
            <person name="Han C."/>
            <person name="Larimer F."/>
            <person name="Land M."/>
            <person name="Hauser L."/>
            <person name="Markowitz V."/>
            <person name="Cheng J.-F."/>
            <person name="Hugenholtz P."/>
            <person name="Woyke T."/>
            <person name="Wu D."/>
            <person name="Pukall R."/>
            <person name="Steenblock K."/>
            <person name="Brambilla E."/>
            <person name="Klenk H.-P."/>
            <person name="Eisen J.A."/>
        </authorList>
    </citation>
    <scope>NUCLEOTIDE SEQUENCE [LARGE SCALE GENOMIC DNA]</scope>
    <source>
        <strain evidence="4">DSM 19664 / LMG 22246 / CIP 109416 / KR-200</strain>
    </source>
</reference>
<dbReference type="OrthoDB" id="1663315at2"/>
<dbReference type="PATRIC" id="fig|937777.3.peg.1960"/>
<dbReference type="Proteomes" id="UP000010467">
    <property type="component" value="Chromosome"/>
</dbReference>
<evidence type="ECO:0000313" key="4">
    <source>
        <dbReference type="Proteomes" id="UP000010467"/>
    </source>
</evidence>
<name>L0A1Y2_DEIPD</name>
<dbReference type="InterPro" id="IPR011215">
    <property type="entry name" value="StiP_N"/>
</dbReference>
<dbReference type="eggNOG" id="COG1358">
    <property type="taxonomic scope" value="Bacteria"/>
</dbReference>
<dbReference type="AlphaFoldDB" id="L0A1Y2"/>
<evidence type="ECO:0000259" key="1">
    <source>
        <dbReference type="Pfam" id="PF11202"/>
    </source>
</evidence>
<sequence>MSTPEFLTGTRLVRSTYAPEDVTYLLREIQAQFVSVEEKERLIQSGERHYGQLLSPEQPPRPEYQALFERALHEGAPQLARHVAGLARVVHEEVRIRRRVNSAIVLVSLARGGTPIGVLVTRALRSLYGEEVHHYGVSIVRDHGIDGVALDFIRARHTDGSVIFLDGWTGKGVIAAELRRSVKTYNATRGSALQGELFVVSDPGGAAARCATRLDYLVPNAMLGATVAGLVSRTVLPGPAGDLHGSAFLAQLAAHDVTRHFVDTVSLHFPGQAPPEGNRLSGQDVYKAAQTFLHDVQHHAGPRPVNHVKPGVGEATRVLLRRAPEVLILRDPHAPEVQHLLSLAQERQVPVQVWPGVMPYSACALIRSVEPDP</sequence>
<dbReference type="InterPro" id="IPR028157">
    <property type="entry name" value="PELOTA_dom"/>
</dbReference>
<evidence type="ECO:0000259" key="2">
    <source>
        <dbReference type="Pfam" id="PF15608"/>
    </source>
</evidence>
<gene>
    <name evidence="3" type="ordered locus">Deipe_1956</name>
</gene>
<dbReference type="STRING" id="937777.Deipe_1956"/>
<dbReference type="Pfam" id="PF11202">
    <property type="entry name" value="StiP"/>
    <property type="match status" value="1"/>
</dbReference>
<evidence type="ECO:0000313" key="3">
    <source>
        <dbReference type="EMBL" id="AFZ67459.1"/>
    </source>
</evidence>
<dbReference type="EMBL" id="CP003382">
    <property type="protein sequence ID" value="AFZ67459.1"/>
    <property type="molecule type" value="Genomic_DNA"/>
</dbReference>
<organism evidence="3 4">
    <name type="scientific">Deinococcus peraridilitoris (strain DSM 19664 / LMG 22246 / CIP 109416 / KR-200)</name>
    <dbReference type="NCBI Taxonomy" id="937777"/>
    <lineage>
        <taxon>Bacteria</taxon>
        <taxon>Thermotogati</taxon>
        <taxon>Deinococcota</taxon>
        <taxon>Deinococci</taxon>
        <taxon>Deinococcales</taxon>
        <taxon>Deinococcaceae</taxon>
        <taxon>Deinococcus</taxon>
    </lineage>
</organism>
<dbReference type="InterPro" id="IPR048336">
    <property type="entry name" value="StiP-like"/>
</dbReference>
<accession>L0A1Y2</accession>
<feature type="domain" description="Cysteine protease StiP N-terminal" evidence="1">
    <location>
        <begin position="15"/>
        <end position="265"/>
    </location>
</feature>
<keyword evidence="4" id="KW-1185">Reference proteome</keyword>
<feature type="domain" description="PELOTA RNA-binding" evidence="2">
    <location>
        <begin position="290"/>
        <end position="368"/>
    </location>
</feature>
<dbReference type="PIRSF" id="PIRSF020979">
    <property type="entry name" value="UCP020979"/>
    <property type="match status" value="1"/>
</dbReference>
<dbReference type="RefSeq" id="WP_015235764.1">
    <property type="nucleotide sequence ID" value="NC_019793.1"/>
</dbReference>